<keyword evidence="1" id="KW-0812">Transmembrane</keyword>
<dbReference type="Proteomes" id="UP000813444">
    <property type="component" value="Unassembled WGS sequence"/>
</dbReference>
<organism evidence="2 3">
    <name type="scientific">Stachybotrys elegans</name>
    <dbReference type="NCBI Taxonomy" id="80388"/>
    <lineage>
        <taxon>Eukaryota</taxon>
        <taxon>Fungi</taxon>
        <taxon>Dikarya</taxon>
        <taxon>Ascomycota</taxon>
        <taxon>Pezizomycotina</taxon>
        <taxon>Sordariomycetes</taxon>
        <taxon>Hypocreomycetidae</taxon>
        <taxon>Hypocreales</taxon>
        <taxon>Stachybotryaceae</taxon>
        <taxon>Stachybotrys</taxon>
    </lineage>
</organism>
<feature type="transmembrane region" description="Helical" evidence="1">
    <location>
        <begin position="6"/>
        <end position="25"/>
    </location>
</feature>
<keyword evidence="3" id="KW-1185">Reference proteome</keyword>
<sequence>MVGPLSFYVLLFWFCVCVCVCFYRCRCRYRRSRSARTTSSRKTKPRHDFLFLRPLCCLSHDKRRTRARHRGVRLVCLGTTRRPAGYQAIAG</sequence>
<dbReference type="AlphaFoldDB" id="A0A8K0SGB9"/>
<keyword evidence="1" id="KW-1133">Transmembrane helix</keyword>
<protein>
    <submittedName>
        <fullName evidence="2">Uncharacterized protein</fullName>
    </submittedName>
</protein>
<name>A0A8K0SGB9_9HYPO</name>
<keyword evidence="1" id="KW-0472">Membrane</keyword>
<evidence type="ECO:0000313" key="2">
    <source>
        <dbReference type="EMBL" id="KAH7308534.1"/>
    </source>
</evidence>
<comment type="caution">
    <text evidence="2">The sequence shown here is derived from an EMBL/GenBank/DDBJ whole genome shotgun (WGS) entry which is preliminary data.</text>
</comment>
<gene>
    <name evidence="2" type="ORF">B0I35DRAFT_97934</name>
</gene>
<evidence type="ECO:0000313" key="3">
    <source>
        <dbReference type="Proteomes" id="UP000813444"/>
    </source>
</evidence>
<proteinExistence type="predicted"/>
<reference evidence="2" key="1">
    <citation type="journal article" date="2021" name="Nat. Commun.">
        <title>Genetic determinants of endophytism in the Arabidopsis root mycobiome.</title>
        <authorList>
            <person name="Mesny F."/>
            <person name="Miyauchi S."/>
            <person name="Thiergart T."/>
            <person name="Pickel B."/>
            <person name="Atanasova L."/>
            <person name="Karlsson M."/>
            <person name="Huettel B."/>
            <person name="Barry K.W."/>
            <person name="Haridas S."/>
            <person name="Chen C."/>
            <person name="Bauer D."/>
            <person name="Andreopoulos W."/>
            <person name="Pangilinan J."/>
            <person name="LaButti K."/>
            <person name="Riley R."/>
            <person name="Lipzen A."/>
            <person name="Clum A."/>
            <person name="Drula E."/>
            <person name="Henrissat B."/>
            <person name="Kohler A."/>
            <person name="Grigoriev I.V."/>
            <person name="Martin F.M."/>
            <person name="Hacquard S."/>
        </authorList>
    </citation>
    <scope>NUCLEOTIDE SEQUENCE</scope>
    <source>
        <strain evidence="2">MPI-CAGE-CH-0235</strain>
    </source>
</reference>
<dbReference type="EMBL" id="JAGPNK010000015">
    <property type="protein sequence ID" value="KAH7308534.1"/>
    <property type="molecule type" value="Genomic_DNA"/>
</dbReference>
<evidence type="ECO:0000256" key="1">
    <source>
        <dbReference type="SAM" id="Phobius"/>
    </source>
</evidence>
<accession>A0A8K0SGB9</accession>